<organism evidence="1 2">
    <name type="scientific">Podarcis lilfordi</name>
    <name type="common">Lilford's wall lizard</name>
    <dbReference type="NCBI Taxonomy" id="74358"/>
    <lineage>
        <taxon>Eukaryota</taxon>
        <taxon>Metazoa</taxon>
        <taxon>Chordata</taxon>
        <taxon>Craniata</taxon>
        <taxon>Vertebrata</taxon>
        <taxon>Euteleostomi</taxon>
        <taxon>Lepidosauria</taxon>
        <taxon>Squamata</taxon>
        <taxon>Bifurcata</taxon>
        <taxon>Unidentata</taxon>
        <taxon>Episquamata</taxon>
        <taxon>Laterata</taxon>
        <taxon>Lacertibaenia</taxon>
        <taxon>Lacertidae</taxon>
        <taxon>Podarcis</taxon>
    </lineage>
</organism>
<protein>
    <submittedName>
        <fullName evidence="1">Uncharacterized protein</fullName>
    </submittedName>
</protein>
<dbReference type="Proteomes" id="UP001178461">
    <property type="component" value="Chromosome 13"/>
</dbReference>
<keyword evidence="2" id="KW-1185">Reference proteome</keyword>
<gene>
    <name evidence="1" type="ORF">PODLI_1B004608</name>
</gene>
<evidence type="ECO:0000313" key="1">
    <source>
        <dbReference type="EMBL" id="CAI5790488.1"/>
    </source>
</evidence>
<dbReference type="EMBL" id="OX395138">
    <property type="protein sequence ID" value="CAI5790488.1"/>
    <property type="molecule type" value="Genomic_DNA"/>
</dbReference>
<reference evidence="1" key="1">
    <citation type="submission" date="2022-12" db="EMBL/GenBank/DDBJ databases">
        <authorList>
            <person name="Alioto T."/>
            <person name="Alioto T."/>
            <person name="Gomez Garrido J."/>
        </authorList>
    </citation>
    <scope>NUCLEOTIDE SEQUENCE</scope>
</reference>
<proteinExistence type="predicted"/>
<name>A0AA35L748_9SAUR</name>
<accession>A0AA35L748</accession>
<sequence length="64" mass="6952">MRCYPILGQVRFDAAQDIAEFSNSLKFVGGYSGEKGTPDSPRLSTIDVVTSQLAVQESSQRTVV</sequence>
<dbReference type="AlphaFoldDB" id="A0AA35L748"/>
<evidence type="ECO:0000313" key="2">
    <source>
        <dbReference type="Proteomes" id="UP001178461"/>
    </source>
</evidence>